<reference evidence="3 4" key="1">
    <citation type="journal article" date="2014" name="PLoS Genet.">
        <title>Phylogenetically driven sequencing of extremely halophilic archaea reveals strategies for static and dynamic osmo-response.</title>
        <authorList>
            <person name="Becker E.A."/>
            <person name="Seitzer P.M."/>
            <person name="Tritt A."/>
            <person name="Larsen D."/>
            <person name="Krusor M."/>
            <person name="Yao A.I."/>
            <person name="Wu D."/>
            <person name="Madern D."/>
            <person name="Eisen J.A."/>
            <person name="Darling A.E."/>
            <person name="Facciotti M.T."/>
        </authorList>
    </citation>
    <scope>NUCLEOTIDE SEQUENCE [LARGE SCALE GENOMIC DNA]</scope>
    <source>
        <strain evidence="4">ATCC 49778 / DSM 6131 / JCM 7785 / NBRC 101032 / NCIMB 13157 / TR-1</strain>
    </source>
</reference>
<dbReference type="Pfam" id="PF00702">
    <property type="entry name" value="Hydrolase"/>
    <property type="match status" value="1"/>
</dbReference>
<organism evidence="3 4">
    <name type="scientific">Haloarcula japonica (strain ATCC 49778 / DSM 6131 / JCM 7785 / NBRC 101032 / NCIMB 13157 / TR-1)</name>
    <dbReference type="NCBI Taxonomy" id="1227453"/>
    <lineage>
        <taxon>Archaea</taxon>
        <taxon>Methanobacteriati</taxon>
        <taxon>Methanobacteriota</taxon>
        <taxon>Stenosarchaea group</taxon>
        <taxon>Halobacteria</taxon>
        <taxon>Halobacteriales</taxon>
        <taxon>Haloarculaceae</taxon>
        <taxon>Haloarcula</taxon>
    </lineage>
</organism>
<keyword evidence="2 3" id="KW-0378">Hydrolase</keyword>
<dbReference type="OrthoDB" id="238326at2157"/>
<dbReference type="RefSeq" id="WP_004591193.1">
    <property type="nucleotide sequence ID" value="NZ_AOLY01000007.1"/>
</dbReference>
<name>M0LMI4_HALJT</name>
<dbReference type="InterPro" id="IPR036412">
    <property type="entry name" value="HAD-like_sf"/>
</dbReference>
<sequence length="212" mass="22394">MALSFDLFGTLVAVDRPTEPWDAVAAALSARSVQVPDDWEAAYRSAHREYDRGREAPLDEHVRLALASRGVEVTEETAAEVVLDAFDSPVTVRGGAVDALAAAAQRGPVAICSNCSVPGLVDRTLERAAIETRSGHEFDAVVTSVDCGWRKPNPHIFESTADALGVGLADLVHVGDDARTDGGAGRAGARSILLDDHSLPAIAEQLREGELC</sequence>
<dbReference type="SFLD" id="SFLDS00003">
    <property type="entry name" value="Haloacid_Dehalogenase"/>
    <property type="match status" value="1"/>
</dbReference>
<protein>
    <submittedName>
        <fullName evidence="3">Haloacid dehalogenase domain-containing protein hydrolase</fullName>
    </submittedName>
</protein>
<dbReference type="PATRIC" id="fig|1227453.3.peg.907"/>
<evidence type="ECO:0000313" key="4">
    <source>
        <dbReference type="Proteomes" id="UP000011524"/>
    </source>
</evidence>
<evidence type="ECO:0000256" key="2">
    <source>
        <dbReference type="ARBA" id="ARBA00022801"/>
    </source>
</evidence>
<evidence type="ECO:0000313" key="3">
    <source>
        <dbReference type="EMBL" id="EMA33669.1"/>
    </source>
</evidence>
<dbReference type="InterPro" id="IPR006439">
    <property type="entry name" value="HAD-SF_hydro_IA"/>
</dbReference>
<dbReference type="PANTHER" id="PTHR43316:SF3">
    <property type="entry name" value="HALOACID DEHALOGENASE, TYPE II (AFU_ORTHOLOGUE AFUA_2G07750)-RELATED"/>
    <property type="match status" value="1"/>
</dbReference>
<dbReference type="eggNOG" id="arCOG02291">
    <property type="taxonomic scope" value="Archaea"/>
</dbReference>
<dbReference type="Proteomes" id="UP000011524">
    <property type="component" value="Unassembled WGS sequence"/>
</dbReference>
<dbReference type="Gene3D" id="3.40.50.1000">
    <property type="entry name" value="HAD superfamily/HAD-like"/>
    <property type="match status" value="1"/>
</dbReference>
<dbReference type="PANTHER" id="PTHR43316">
    <property type="entry name" value="HYDROLASE, HALOACID DELAHOGENASE-RELATED"/>
    <property type="match status" value="1"/>
</dbReference>
<dbReference type="InterPro" id="IPR023214">
    <property type="entry name" value="HAD_sf"/>
</dbReference>
<dbReference type="SUPFAM" id="SSF56784">
    <property type="entry name" value="HAD-like"/>
    <property type="match status" value="1"/>
</dbReference>
<gene>
    <name evidence="3" type="ORF">C444_04512</name>
</gene>
<proteinExistence type="inferred from homology"/>
<dbReference type="InterPro" id="IPR051540">
    <property type="entry name" value="S-2-haloacid_dehalogenase"/>
</dbReference>
<keyword evidence="4" id="KW-1185">Reference proteome</keyword>
<evidence type="ECO:0000256" key="1">
    <source>
        <dbReference type="ARBA" id="ARBA00007958"/>
    </source>
</evidence>
<comment type="similarity">
    <text evidence="1">Belongs to the HAD-like hydrolase superfamily.</text>
</comment>
<dbReference type="NCBIfam" id="TIGR01549">
    <property type="entry name" value="HAD-SF-IA-v1"/>
    <property type="match status" value="1"/>
</dbReference>
<dbReference type="STRING" id="1227453.C444_04512"/>
<comment type="caution">
    <text evidence="3">The sequence shown here is derived from an EMBL/GenBank/DDBJ whole genome shotgun (WGS) entry which is preliminary data.</text>
</comment>
<dbReference type="AlphaFoldDB" id="M0LMI4"/>
<dbReference type="EMBL" id="AOLY01000007">
    <property type="protein sequence ID" value="EMA33669.1"/>
    <property type="molecule type" value="Genomic_DNA"/>
</dbReference>
<dbReference type="SFLD" id="SFLDG01129">
    <property type="entry name" value="C1.5:_HAD__Beta-PGM__Phosphata"/>
    <property type="match status" value="1"/>
</dbReference>
<accession>M0LMI4</accession>
<dbReference type="GO" id="GO:0016787">
    <property type="term" value="F:hydrolase activity"/>
    <property type="evidence" value="ECO:0007669"/>
    <property type="project" value="UniProtKB-KW"/>
</dbReference>